<name>A0A927MPX9_9BACL</name>
<evidence type="ECO:0000313" key="2">
    <source>
        <dbReference type="Proteomes" id="UP000658225"/>
    </source>
</evidence>
<protein>
    <submittedName>
        <fullName evidence="1">Uncharacterized protein</fullName>
    </submittedName>
</protein>
<dbReference type="AlphaFoldDB" id="A0A927MPX9"/>
<organism evidence="1 2">
    <name type="scientific">Sporosarcina limicola</name>
    <dbReference type="NCBI Taxonomy" id="34101"/>
    <lineage>
        <taxon>Bacteria</taxon>
        <taxon>Bacillati</taxon>
        <taxon>Bacillota</taxon>
        <taxon>Bacilli</taxon>
        <taxon>Bacillales</taxon>
        <taxon>Caryophanaceae</taxon>
        <taxon>Sporosarcina</taxon>
    </lineage>
</organism>
<dbReference type="EMBL" id="JADBEL010000038">
    <property type="protein sequence ID" value="MBE1556827.1"/>
    <property type="molecule type" value="Genomic_DNA"/>
</dbReference>
<evidence type="ECO:0000313" key="1">
    <source>
        <dbReference type="EMBL" id="MBE1556827.1"/>
    </source>
</evidence>
<comment type="caution">
    <text evidence="1">The sequence shown here is derived from an EMBL/GenBank/DDBJ whole genome shotgun (WGS) entry which is preliminary data.</text>
</comment>
<accession>A0A927MPX9</accession>
<reference evidence="1" key="1">
    <citation type="submission" date="2020-10" db="EMBL/GenBank/DDBJ databases">
        <title>Genomic Encyclopedia of Type Strains, Phase IV (KMG-IV): sequencing the most valuable type-strain genomes for metagenomic binning, comparative biology and taxonomic classification.</title>
        <authorList>
            <person name="Goeker M."/>
        </authorList>
    </citation>
    <scope>NUCLEOTIDE SEQUENCE</scope>
    <source>
        <strain evidence="1">DSM 13886</strain>
    </source>
</reference>
<gene>
    <name evidence="1" type="ORF">H4683_003953</name>
</gene>
<proteinExistence type="predicted"/>
<dbReference type="RefSeq" id="WP_192600441.1">
    <property type="nucleotide sequence ID" value="NZ_JADBEL010000038.1"/>
</dbReference>
<keyword evidence="2" id="KW-1185">Reference proteome</keyword>
<sequence>MKKSGKIVISLLLAVGIFINTSSSVNINVTHSANSFVTPLSVQGPIGGNH</sequence>
<dbReference type="Proteomes" id="UP000658225">
    <property type="component" value="Unassembled WGS sequence"/>
</dbReference>